<dbReference type="Proteomes" id="UP000469545">
    <property type="component" value="Unassembled WGS sequence"/>
</dbReference>
<name>A0A6N9UTQ5_9ACTN</name>
<organism evidence="2 3">
    <name type="scientific">Streptomyces coelicoflavus</name>
    <dbReference type="NCBI Taxonomy" id="285562"/>
    <lineage>
        <taxon>Bacteria</taxon>
        <taxon>Bacillati</taxon>
        <taxon>Actinomycetota</taxon>
        <taxon>Actinomycetes</taxon>
        <taxon>Kitasatosporales</taxon>
        <taxon>Streptomycetaceae</taxon>
        <taxon>Streptomyces</taxon>
    </lineage>
</organism>
<accession>A0A6N9UTQ5</accession>
<protein>
    <recommendedName>
        <fullName evidence="4">Secreted protein</fullName>
    </recommendedName>
</protein>
<evidence type="ECO:0000256" key="1">
    <source>
        <dbReference type="SAM" id="SignalP"/>
    </source>
</evidence>
<evidence type="ECO:0000313" key="3">
    <source>
        <dbReference type="Proteomes" id="UP000469545"/>
    </source>
</evidence>
<keyword evidence="1" id="KW-0732">Signal</keyword>
<dbReference type="RefSeq" id="WP_164142332.1">
    <property type="nucleotide sequence ID" value="NZ_JAAGMB010000570.1"/>
</dbReference>
<comment type="caution">
    <text evidence="2">The sequence shown here is derived from an EMBL/GenBank/DDBJ whole genome shotgun (WGS) entry which is preliminary data.</text>
</comment>
<evidence type="ECO:0008006" key="4">
    <source>
        <dbReference type="Google" id="ProtNLM"/>
    </source>
</evidence>
<feature type="signal peptide" evidence="1">
    <location>
        <begin position="1"/>
        <end position="34"/>
    </location>
</feature>
<evidence type="ECO:0000313" key="2">
    <source>
        <dbReference type="EMBL" id="NEB19966.1"/>
    </source>
</evidence>
<proteinExistence type="predicted"/>
<dbReference type="AlphaFoldDB" id="A0A6N9UTQ5"/>
<sequence length="132" mass="13848">MHKGLILIKVLTKVLGTGAAAATLVMGTAFSAQASPQAIAQAKLPYLSGGRVYASATLWGPNPIGTKLCVYLNTQHPYYPDITVASGCKSFTAGTHKVSAPKPACGNMTTYAAVVYKGDTKWTGSTKYKLFC</sequence>
<feature type="chain" id="PRO_5038601895" description="Secreted protein" evidence="1">
    <location>
        <begin position="35"/>
        <end position="132"/>
    </location>
</feature>
<reference evidence="2 3" key="1">
    <citation type="submission" date="2020-01" db="EMBL/GenBank/DDBJ databases">
        <title>Insect and environment-associated Actinomycetes.</title>
        <authorList>
            <person name="Currrie C."/>
            <person name="Chevrette M."/>
            <person name="Carlson C."/>
            <person name="Stubbendieck R."/>
            <person name="Wendt-Pienkowski E."/>
        </authorList>
    </citation>
    <scope>NUCLEOTIDE SEQUENCE [LARGE SCALE GENOMIC DNA]</scope>
    <source>
        <strain evidence="2 3">SID14172</strain>
    </source>
</reference>
<keyword evidence="3" id="KW-1185">Reference proteome</keyword>
<gene>
    <name evidence="2" type="ORF">G3I46_26320</name>
</gene>
<dbReference type="EMBL" id="JAAGMB010000570">
    <property type="protein sequence ID" value="NEB19966.1"/>
    <property type="molecule type" value="Genomic_DNA"/>
</dbReference>